<dbReference type="GO" id="GO:0022857">
    <property type="term" value="F:transmembrane transporter activity"/>
    <property type="evidence" value="ECO:0007669"/>
    <property type="project" value="InterPro"/>
</dbReference>
<dbReference type="Pfam" id="PF00005">
    <property type="entry name" value="ABC_tran"/>
    <property type="match status" value="1"/>
</dbReference>
<name>A0A3L7AEL3_9HYPH</name>
<reference evidence="6 7" key="1">
    <citation type="submission" date="2018-10" db="EMBL/GenBank/DDBJ databases">
        <title>Xanthobacter tagetidis genome sequencing and assembly.</title>
        <authorList>
            <person name="Maclea K.S."/>
            <person name="Goen A.E."/>
            <person name="Fatima S.A."/>
        </authorList>
    </citation>
    <scope>NUCLEOTIDE SEQUENCE [LARGE SCALE GENOMIC DNA]</scope>
    <source>
        <strain evidence="6 7">ATCC 700314</strain>
    </source>
</reference>
<dbReference type="Pfam" id="PF08402">
    <property type="entry name" value="TOBE_2"/>
    <property type="match status" value="1"/>
</dbReference>
<gene>
    <name evidence="6" type="ORF">D9R14_11555</name>
</gene>
<dbReference type="OrthoDB" id="9802264at2"/>
<dbReference type="SMART" id="SM00382">
    <property type="entry name" value="AAA"/>
    <property type="match status" value="1"/>
</dbReference>
<dbReference type="InterPro" id="IPR027417">
    <property type="entry name" value="P-loop_NTPase"/>
</dbReference>
<dbReference type="SUPFAM" id="SSF52540">
    <property type="entry name" value="P-loop containing nucleoside triphosphate hydrolases"/>
    <property type="match status" value="1"/>
</dbReference>
<dbReference type="InterPro" id="IPR013611">
    <property type="entry name" value="Transp-assoc_OB_typ2"/>
</dbReference>
<evidence type="ECO:0000259" key="5">
    <source>
        <dbReference type="PROSITE" id="PS50893"/>
    </source>
</evidence>
<keyword evidence="3" id="KW-0547">Nucleotide-binding</keyword>
<comment type="caution">
    <text evidence="6">The sequence shown here is derived from an EMBL/GenBank/DDBJ whole genome shotgun (WGS) entry which is preliminary data.</text>
</comment>
<comment type="similarity">
    <text evidence="1">Belongs to the ABC transporter superfamily.</text>
</comment>
<evidence type="ECO:0000313" key="7">
    <source>
        <dbReference type="Proteomes" id="UP000269692"/>
    </source>
</evidence>
<dbReference type="GO" id="GO:0015697">
    <property type="term" value="P:quaternary ammonium group transport"/>
    <property type="evidence" value="ECO:0007669"/>
    <property type="project" value="UniProtKB-ARBA"/>
</dbReference>
<dbReference type="InterPro" id="IPR008995">
    <property type="entry name" value="Mo/tungstate-bd_C_term_dom"/>
</dbReference>
<accession>A0A3L7AEL3</accession>
<organism evidence="6 7">
    <name type="scientific">Xanthobacter tagetidis</name>
    <dbReference type="NCBI Taxonomy" id="60216"/>
    <lineage>
        <taxon>Bacteria</taxon>
        <taxon>Pseudomonadati</taxon>
        <taxon>Pseudomonadota</taxon>
        <taxon>Alphaproteobacteria</taxon>
        <taxon>Hyphomicrobiales</taxon>
        <taxon>Xanthobacteraceae</taxon>
        <taxon>Xanthobacter</taxon>
    </lineage>
</organism>
<dbReference type="GO" id="GO:0016887">
    <property type="term" value="F:ATP hydrolysis activity"/>
    <property type="evidence" value="ECO:0007669"/>
    <property type="project" value="InterPro"/>
</dbReference>
<dbReference type="PROSITE" id="PS50893">
    <property type="entry name" value="ABC_TRANSPORTER_2"/>
    <property type="match status" value="1"/>
</dbReference>
<keyword evidence="4 6" id="KW-0067">ATP-binding</keyword>
<dbReference type="InterPro" id="IPR003593">
    <property type="entry name" value="AAA+_ATPase"/>
</dbReference>
<proteinExistence type="inferred from homology"/>
<evidence type="ECO:0000313" key="6">
    <source>
        <dbReference type="EMBL" id="RLP78435.1"/>
    </source>
</evidence>
<evidence type="ECO:0000256" key="1">
    <source>
        <dbReference type="ARBA" id="ARBA00005417"/>
    </source>
</evidence>
<dbReference type="PROSITE" id="PS00211">
    <property type="entry name" value="ABC_TRANSPORTER_1"/>
    <property type="match status" value="1"/>
</dbReference>
<dbReference type="PANTHER" id="PTHR42781">
    <property type="entry name" value="SPERMIDINE/PUTRESCINE IMPORT ATP-BINDING PROTEIN POTA"/>
    <property type="match status" value="1"/>
</dbReference>
<evidence type="ECO:0000256" key="2">
    <source>
        <dbReference type="ARBA" id="ARBA00022448"/>
    </source>
</evidence>
<dbReference type="AlphaFoldDB" id="A0A3L7AEL3"/>
<dbReference type="FunFam" id="3.40.50.300:FF:000425">
    <property type="entry name" value="Probable ABC transporter, ATP-binding subunit"/>
    <property type="match status" value="1"/>
</dbReference>
<dbReference type="Gene3D" id="2.40.50.100">
    <property type="match status" value="1"/>
</dbReference>
<evidence type="ECO:0000256" key="3">
    <source>
        <dbReference type="ARBA" id="ARBA00022741"/>
    </source>
</evidence>
<dbReference type="GO" id="GO:0005524">
    <property type="term" value="F:ATP binding"/>
    <property type="evidence" value="ECO:0007669"/>
    <property type="project" value="UniProtKB-KW"/>
</dbReference>
<feature type="domain" description="ABC transporter" evidence="5">
    <location>
        <begin position="6"/>
        <end position="236"/>
    </location>
</feature>
<dbReference type="InterPro" id="IPR017871">
    <property type="entry name" value="ABC_transporter-like_CS"/>
</dbReference>
<protein>
    <submittedName>
        <fullName evidence="6">ABC transporter ATP-binding protein</fullName>
    </submittedName>
</protein>
<dbReference type="GO" id="GO:0043190">
    <property type="term" value="C:ATP-binding cassette (ABC) transporter complex"/>
    <property type="evidence" value="ECO:0007669"/>
    <property type="project" value="InterPro"/>
</dbReference>
<dbReference type="EMBL" id="RCTF01000008">
    <property type="protein sequence ID" value="RLP78435.1"/>
    <property type="molecule type" value="Genomic_DNA"/>
</dbReference>
<evidence type="ECO:0000256" key="4">
    <source>
        <dbReference type="ARBA" id="ARBA00022840"/>
    </source>
</evidence>
<sequence length="360" mass="38577">MIQSVLDLQHVTKRFGDTAAVDNVTFEVARGEIVALLGPSGCGKTTTLRMIAGFEQPDEGRIFISGVDVARKAPYERNVGLVFQDYALFPHMSVAQNIAFGMKNRGVPARDIAPRIARVLEQVRLPGIEGRRPSQLSGGQQQRVALARALVTRPDVMLLDEPLSNLDAKLRLELRHEIRAILATFDCTSIIVTHDQEEAMGLADRIVLMNKGRIEQVDTPVGLYQRPQTLFAADFIGHANWISGTLARRAAEAGVVETKVGGIAVAPGAVADGPVTLCIRPERLAIVAADAPADTRLAAVVERLDPVGADLRIWSRLGDGTLVQSLEKNVGRALPAPGVGVTLGFKVADCIVLPADGAAR</sequence>
<dbReference type="InterPro" id="IPR003439">
    <property type="entry name" value="ABC_transporter-like_ATP-bd"/>
</dbReference>
<keyword evidence="2" id="KW-0813">Transport</keyword>
<dbReference type="Gene3D" id="3.40.50.300">
    <property type="entry name" value="P-loop containing nucleotide triphosphate hydrolases"/>
    <property type="match status" value="1"/>
</dbReference>
<dbReference type="Proteomes" id="UP000269692">
    <property type="component" value="Unassembled WGS sequence"/>
</dbReference>
<dbReference type="InterPro" id="IPR050093">
    <property type="entry name" value="ABC_SmlMolc_Importer"/>
</dbReference>
<dbReference type="RefSeq" id="WP_121623488.1">
    <property type="nucleotide sequence ID" value="NZ_JACIIW010000001.1"/>
</dbReference>
<keyword evidence="7" id="KW-1185">Reference proteome</keyword>
<dbReference type="SUPFAM" id="SSF50331">
    <property type="entry name" value="MOP-like"/>
    <property type="match status" value="1"/>
</dbReference>
<dbReference type="PANTHER" id="PTHR42781:SF4">
    <property type="entry name" value="SPERMIDINE_PUTRESCINE IMPORT ATP-BINDING PROTEIN POTA"/>
    <property type="match status" value="1"/>
</dbReference>